<dbReference type="Pfam" id="PF13377">
    <property type="entry name" value="Peripla_BP_3"/>
    <property type="match status" value="1"/>
</dbReference>
<dbReference type="Gene3D" id="1.10.260.40">
    <property type="entry name" value="lambda repressor-like DNA-binding domains"/>
    <property type="match status" value="1"/>
</dbReference>
<dbReference type="SUPFAM" id="SSF53822">
    <property type="entry name" value="Periplasmic binding protein-like I"/>
    <property type="match status" value="1"/>
</dbReference>
<evidence type="ECO:0000256" key="2">
    <source>
        <dbReference type="ARBA" id="ARBA00023125"/>
    </source>
</evidence>
<comment type="caution">
    <text evidence="5">The sequence shown here is derived from an EMBL/GenBank/DDBJ whole genome shotgun (WGS) entry which is preliminary data.</text>
</comment>
<name>A0A0F9TWH5_9ZZZZ</name>
<feature type="domain" description="HTH lacI-type" evidence="4">
    <location>
        <begin position="7"/>
        <end position="61"/>
    </location>
</feature>
<dbReference type="Pfam" id="PF00356">
    <property type="entry name" value="LacI"/>
    <property type="match status" value="1"/>
</dbReference>
<dbReference type="InterPro" id="IPR028082">
    <property type="entry name" value="Peripla_BP_I"/>
</dbReference>
<evidence type="ECO:0000256" key="1">
    <source>
        <dbReference type="ARBA" id="ARBA00023015"/>
    </source>
</evidence>
<evidence type="ECO:0000256" key="3">
    <source>
        <dbReference type="ARBA" id="ARBA00023163"/>
    </source>
</evidence>
<evidence type="ECO:0000313" key="5">
    <source>
        <dbReference type="EMBL" id="KKN83679.1"/>
    </source>
</evidence>
<keyword evidence="2" id="KW-0238">DNA-binding</keyword>
<evidence type="ECO:0000259" key="4">
    <source>
        <dbReference type="PROSITE" id="PS50932"/>
    </source>
</evidence>
<dbReference type="EMBL" id="LAZR01000181">
    <property type="protein sequence ID" value="KKN83679.1"/>
    <property type="molecule type" value="Genomic_DNA"/>
</dbReference>
<protein>
    <recommendedName>
        <fullName evidence="4">HTH lacI-type domain-containing protein</fullName>
    </recommendedName>
</protein>
<dbReference type="CDD" id="cd01545">
    <property type="entry name" value="PBP1_SalR"/>
    <property type="match status" value="1"/>
</dbReference>
<accession>A0A0F9TWH5</accession>
<keyword evidence="3" id="KW-0804">Transcription</keyword>
<dbReference type="PROSITE" id="PS00356">
    <property type="entry name" value="HTH_LACI_1"/>
    <property type="match status" value="1"/>
</dbReference>
<dbReference type="InterPro" id="IPR046335">
    <property type="entry name" value="LacI/GalR-like_sensor"/>
</dbReference>
<dbReference type="InterPro" id="IPR010982">
    <property type="entry name" value="Lambda_DNA-bd_dom_sf"/>
</dbReference>
<dbReference type="Gene3D" id="3.40.50.2300">
    <property type="match status" value="2"/>
</dbReference>
<dbReference type="PROSITE" id="PS50932">
    <property type="entry name" value="HTH_LACI_2"/>
    <property type="match status" value="1"/>
</dbReference>
<gene>
    <name evidence="5" type="ORF">LCGC14_0296150</name>
</gene>
<dbReference type="GO" id="GO:0003700">
    <property type="term" value="F:DNA-binding transcription factor activity"/>
    <property type="evidence" value="ECO:0007669"/>
    <property type="project" value="TreeGrafter"/>
</dbReference>
<dbReference type="SMART" id="SM00354">
    <property type="entry name" value="HTH_LACI"/>
    <property type="match status" value="1"/>
</dbReference>
<dbReference type="CDD" id="cd01392">
    <property type="entry name" value="HTH_LacI"/>
    <property type="match status" value="1"/>
</dbReference>
<dbReference type="AlphaFoldDB" id="A0A0F9TWH5"/>
<proteinExistence type="predicted"/>
<keyword evidence="1" id="KW-0805">Transcription regulation</keyword>
<organism evidence="5">
    <name type="scientific">marine sediment metagenome</name>
    <dbReference type="NCBI Taxonomy" id="412755"/>
    <lineage>
        <taxon>unclassified sequences</taxon>
        <taxon>metagenomes</taxon>
        <taxon>ecological metagenomes</taxon>
    </lineage>
</organism>
<dbReference type="PANTHER" id="PTHR30146">
    <property type="entry name" value="LACI-RELATED TRANSCRIPTIONAL REPRESSOR"/>
    <property type="match status" value="1"/>
</dbReference>
<dbReference type="GO" id="GO:0000976">
    <property type="term" value="F:transcription cis-regulatory region binding"/>
    <property type="evidence" value="ECO:0007669"/>
    <property type="project" value="TreeGrafter"/>
</dbReference>
<reference evidence="5" key="1">
    <citation type="journal article" date="2015" name="Nature">
        <title>Complex archaea that bridge the gap between prokaryotes and eukaryotes.</title>
        <authorList>
            <person name="Spang A."/>
            <person name="Saw J.H."/>
            <person name="Jorgensen S.L."/>
            <person name="Zaremba-Niedzwiedzka K."/>
            <person name="Martijn J."/>
            <person name="Lind A.E."/>
            <person name="van Eijk R."/>
            <person name="Schleper C."/>
            <person name="Guy L."/>
            <person name="Ettema T.J."/>
        </authorList>
    </citation>
    <scope>NUCLEOTIDE SEQUENCE</scope>
</reference>
<dbReference type="SUPFAM" id="SSF47413">
    <property type="entry name" value="lambda repressor-like DNA-binding domains"/>
    <property type="match status" value="1"/>
</dbReference>
<sequence length="346" mass="38508">MADPKRARIQDVAEQAGVSMMTVSRVLNQDKKVSDKTREKVMAVVEQLNYRPNVSARRLASTKSFFLGLLYDNPSDSYISQFLLAALKKCRALGYHLVVDEAHSDIEKTIESVKQLIDVTQVDGMILLPPMCDNEQVLDVLTKAQVPFVRITPDTKLNRSPYICMDDYQAAFDVTEHLINQGHSKIAHIIGDTKQGVSRLRYQGYLDALRSNKIITPPEYIEQGSFTYQSGMEAAIKLLSLDDKPTAIFAANDDMAAAVISIAQKQGINIPSELSVVGFDDTQLATIVWPNISTVKQPINEMAELAITLLASGQYNDLSNVKSLDLRHILDFELIERESSSTNKNN</sequence>
<dbReference type="InterPro" id="IPR000843">
    <property type="entry name" value="HTH_LacI"/>
</dbReference>
<dbReference type="PANTHER" id="PTHR30146:SF153">
    <property type="entry name" value="LACTOSE OPERON REPRESSOR"/>
    <property type="match status" value="1"/>
</dbReference>
<dbReference type="PRINTS" id="PR00036">
    <property type="entry name" value="HTHLACI"/>
</dbReference>